<dbReference type="Proteomes" id="UP000251891">
    <property type="component" value="Unassembled WGS sequence"/>
</dbReference>
<organism evidence="2 3">
    <name type="scientific">Actinomadura craniellae</name>
    <dbReference type="NCBI Taxonomy" id="2231787"/>
    <lineage>
        <taxon>Bacteria</taxon>
        <taxon>Bacillati</taxon>
        <taxon>Actinomycetota</taxon>
        <taxon>Actinomycetes</taxon>
        <taxon>Streptosporangiales</taxon>
        <taxon>Thermomonosporaceae</taxon>
        <taxon>Actinomadura</taxon>
    </lineage>
</organism>
<comment type="caution">
    <text evidence="2">The sequence shown here is derived from an EMBL/GenBank/DDBJ whole genome shotgun (WGS) entry which is preliminary data.</text>
</comment>
<keyword evidence="3" id="KW-1185">Reference proteome</keyword>
<evidence type="ECO:0000313" key="3">
    <source>
        <dbReference type="Proteomes" id="UP000251891"/>
    </source>
</evidence>
<accession>A0A365H0C3</accession>
<feature type="compositionally biased region" description="Pro residues" evidence="1">
    <location>
        <begin position="52"/>
        <end position="65"/>
    </location>
</feature>
<dbReference type="OrthoDB" id="3293636at2"/>
<gene>
    <name evidence="2" type="ORF">DPM19_25680</name>
</gene>
<dbReference type="RefSeq" id="WP_111870575.1">
    <property type="nucleotide sequence ID" value="NZ_QLYX01000013.1"/>
</dbReference>
<protein>
    <submittedName>
        <fullName evidence="2">Uncharacterized protein</fullName>
    </submittedName>
</protein>
<feature type="region of interest" description="Disordered" evidence="1">
    <location>
        <begin position="45"/>
        <end position="87"/>
    </location>
</feature>
<name>A0A365H0C3_9ACTN</name>
<reference evidence="2 3" key="1">
    <citation type="submission" date="2018-06" db="EMBL/GenBank/DDBJ databases">
        <title>Actinomadura craniellae sp. nov. isolated from marine sponge Craniella sp.</title>
        <authorList>
            <person name="Li L."/>
            <person name="Xu Q.H."/>
            <person name="Lin H.W."/>
            <person name="Lu Y.H."/>
        </authorList>
    </citation>
    <scope>NUCLEOTIDE SEQUENCE [LARGE SCALE GENOMIC DNA]</scope>
    <source>
        <strain evidence="2 3">LHW63021</strain>
    </source>
</reference>
<dbReference type="AlphaFoldDB" id="A0A365H0C3"/>
<evidence type="ECO:0000256" key="1">
    <source>
        <dbReference type="SAM" id="MobiDB-lite"/>
    </source>
</evidence>
<evidence type="ECO:0000313" key="2">
    <source>
        <dbReference type="EMBL" id="RAY12520.1"/>
    </source>
</evidence>
<sequence>MRRAVTYVAPWAVATVLAVSLSWLGVRDVLRHAIFDRPGAMPAVGPVILDSPSPPPSARPSPSPSPTKQRPSRKPDPPSNVRSYTVRGGRAALQVMSDRVKLVSATPNPGYETRLGKNEGWLRVDFLRDDNASSIIATWHDGPPIVQIYEYQAD</sequence>
<dbReference type="EMBL" id="QLYX01000013">
    <property type="protein sequence ID" value="RAY12520.1"/>
    <property type="molecule type" value="Genomic_DNA"/>
</dbReference>
<proteinExistence type="predicted"/>